<reference evidence="1 2" key="1">
    <citation type="journal article" date="2013" name="Antonie Van Leeuwenhoek">
        <title>Echinimonas agarilytica gen. nov., sp. nov., a new gammaproteobacterium isolated from the sea urchin Strongylocentrotus intermedius.</title>
        <authorList>
            <person name="Nedashkovskaya O.I."/>
            <person name="Stenkova A.M."/>
            <person name="Zhukova N.V."/>
            <person name="Van Trappen S."/>
            <person name="Lee J.S."/>
            <person name="Kim S.B."/>
        </authorList>
    </citation>
    <scope>NUCLEOTIDE SEQUENCE [LARGE SCALE GENOMIC DNA]</scope>
    <source>
        <strain evidence="1 2">KMM 6351</strain>
    </source>
</reference>
<organism evidence="1 2">
    <name type="scientific">Echinimonas agarilytica</name>
    <dbReference type="NCBI Taxonomy" id="1215918"/>
    <lineage>
        <taxon>Bacteria</taxon>
        <taxon>Pseudomonadati</taxon>
        <taxon>Pseudomonadota</taxon>
        <taxon>Gammaproteobacteria</taxon>
        <taxon>Alteromonadales</taxon>
        <taxon>Echinimonadaceae</taxon>
        <taxon>Echinimonas</taxon>
    </lineage>
</organism>
<proteinExistence type="predicted"/>
<dbReference type="RefSeq" id="WP_251259747.1">
    <property type="nucleotide sequence ID" value="NZ_JAMQGP010000001.1"/>
</dbReference>
<comment type="caution">
    <text evidence="1">The sequence shown here is derived from an EMBL/GenBank/DDBJ whole genome shotgun (WGS) entry which is preliminary data.</text>
</comment>
<accession>A0AA41W405</accession>
<sequence>MNAFAQSDTSHTDYQGLFFDYLVRQQFTWFGHQQQQVTAGAIETKLSERLELAMQQSSQNPARLLFVRLTLGEQLPGMLDLVMDQSDTDDSMRRAVNSESWLSKELLQWVNAPRFRQITGSHNDFVTSLDEALAEFNGKMLARQLIEFAMVQAAAREARFCKLLNRRILEWSQELAQCAAALAHERGLCAATVSMASLVQGLAPLAISQNFVHLFDGQIKLALEKARDSGQKQAYDQLNSIKPPVRVLLAHLTRSTGLQHALLAELGATGKLLASLTREVDADLPVEQLSELAQVIRQARGYSQYRWLNDACVLTPHQSHMLLSELALSEHDLTTLSRLRRR</sequence>
<evidence type="ECO:0000313" key="1">
    <source>
        <dbReference type="EMBL" id="MCM2678377.1"/>
    </source>
</evidence>
<dbReference type="SUPFAM" id="SSF109604">
    <property type="entry name" value="HD-domain/PDEase-like"/>
    <property type="match status" value="1"/>
</dbReference>
<dbReference type="Gene3D" id="1.10.3210.10">
    <property type="entry name" value="Hypothetical protein af1432"/>
    <property type="match status" value="1"/>
</dbReference>
<protein>
    <recommendedName>
        <fullName evidence="3">HDOD domain-containing protein</fullName>
    </recommendedName>
</protein>
<gene>
    <name evidence="1" type="ORF">NAF29_01665</name>
</gene>
<dbReference type="Proteomes" id="UP001165393">
    <property type="component" value="Unassembled WGS sequence"/>
</dbReference>
<evidence type="ECO:0008006" key="3">
    <source>
        <dbReference type="Google" id="ProtNLM"/>
    </source>
</evidence>
<dbReference type="EMBL" id="JAMQGP010000001">
    <property type="protein sequence ID" value="MCM2678377.1"/>
    <property type="molecule type" value="Genomic_DNA"/>
</dbReference>
<dbReference type="AlphaFoldDB" id="A0AA41W405"/>
<keyword evidence="2" id="KW-1185">Reference proteome</keyword>
<evidence type="ECO:0000313" key="2">
    <source>
        <dbReference type="Proteomes" id="UP001165393"/>
    </source>
</evidence>
<name>A0AA41W405_9GAMM</name>